<keyword evidence="3" id="KW-1003">Cell membrane</keyword>
<keyword evidence="6 7" id="KW-0472">Membrane</keyword>
<reference evidence="9" key="1">
    <citation type="submission" date="2019-08" db="EMBL/GenBank/DDBJ databases">
        <authorList>
            <person name="Kucharzyk K."/>
            <person name="Murdoch R.W."/>
            <person name="Higgins S."/>
            <person name="Loffler F."/>
        </authorList>
    </citation>
    <scope>NUCLEOTIDE SEQUENCE</scope>
</reference>
<gene>
    <name evidence="9" type="primary">ycjO_15</name>
    <name evidence="9" type="ORF">SDC9_188545</name>
</gene>
<dbReference type="GO" id="GO:0055085">
    <property type="term" value="P:transmembrane transport"/>
    <property type="evidence" value="ECO:0007669"/>
    <property type="project" value="InterPro"/>
</dbReference>
<evidence type="ECO:0000256" key="4">
    <source>
        <dbReference type="ARBA" id="ARBA00022692"/>
    </source>
</evidence>
<dbReference type="AlphaFoldDB" id="A0A645HPL5"/>
<dbReference type="CDD" id="cd06261">
    <property type="entry name" value="TM_PBP2"/>
    <property type="match status" value="1"/>
</dbReference>
<dbReference type="EMBL" id="VSSQ01097790">
    <property type="protein sequence ID" value="MPN41005.1"/>
    <property type="molecule type" value="Genomic_DNA"/>
</dbReference>
<dbReference type="InterPro" id="IPR035906">
    <property type="entry name" value="MetI-like_sf"/>
</dbReference>
<proteinExistence type="predicted"/>
<evidence type="ECO:0000256" key="3">
    <source>
        <dbReference type="ARBA" id="ARBA00022475"/>
    </source>
</evidence>
<keyword evidence="2" id="KW-0813">Transport</keyword>
<evidence type="ECO:0000256" key="6">
    <source>
        <dbReference type="ARBA" id="ARBA00023136"/>
    </source>
</evidence>
<comment type="caution">
    <text evidence="9">The sequence shown here is derived from an EMBL/GenBank/DDBJ whole genome shotgun (WGS) entry which is preliminary data.</text>
</comment>
<accession>A0A645HPL5</accession>
<evidence type="ECO:0000256" key="7">
    <source>
        <dbReference type="SAM" id="Phobius"/>
    </source>
</evidence>
<keyword evidence="4 7" id="KW-0812">Transmembrane</keyword>
<evidence type="ECO:0000256" key="1">
    <source>
        <dbReference type="ARBA" id="ARBA00004651"/>
    </source>
</evidence>
<dbReference type="InterPro" id="IPR000515">
    <property type="entry name" value="MetI-like"/>
</dbReference>
<dbReference type="InterPro" id="IPR051393">
    <property type="entry name" value="ABC_transporter_permease"/>
</dbReference>
<dbReference type="Pfam" id="PF00528">
    <property type="entry name" value="BPD_transp_1"/>
    <property type="match status" value="1"/>
</dbReference>
<feature type="domain" description="ABC transmembrane type-1" evidence="8">
    <location>
        <begin position="1"/>
        <end position="110"/>
    </location>
</feature>
<keyword evidence="5 7" id="KW-1133">Transmembrane helix</keyword>
<dbReference type="Gene3D" id="1.10.3720.10">
    <property type="entry name" value="MetI-like"/>
    <property type="match status" value="1"/>
</dbReference>
<feature type="transmembrane region" description="Helical" evidence="7">
    <location>
        <begin position="91"/>
        <end position="111"/>
    </location>
</feature>
<evidence type="ECO:0000259" key="8">
    <source>
        <dbReference type="PROSITE" id="PS50928"/>
    </source>
</evidence>
<protein>
    <submittedName>
        <fullName evidence="9">Inner membrane ABC transporter permease protein YcjO</fullName>
    </submittedName>
</protein>
<name>A0A645HPL5_9ZZZZ</name>
<dbReference type="SUPFAM" id="SSF161098">
    <property type="entry name" value="MetI-like"/>
    <property type="match status" value="1"/>
</dbReference>
<evidence type="ECO:0000256" key="2">
    <source>
        <dbReference type="ARBA" id="ARBA00022448"/>
    </source>
</evidence>
<evidence type="ECO:0000256" key="5">
    <source>
        <dbReference type="ARBA" id="ARBA00022989"/>
    </source>
</evidence>
<comment type="subcellular location">
    <subcellularLocation>
        <location evidence="1">Cell membrane</location>
        <topology evidence="1">Multi-pass membrane protein</topology>
    </subcellularLocation>
</comment>
<evidence type="ECO:0000313" key="9">
    <source>
        <dbReference type="EMBL" id="MPN41005.1"/>
    </source>
</evidence>
<dbReference type="PANTHER" id="PTHR30193">
    <property type="entry name" value="ABC TRANSPORTER PERMEASE PROTEIN"/>
    <property type="match status" value="1"/>
</dbReference>
<dbReference type="GO" id="GO:0005886">
    <property type="term" value="C:plasma membrane"/>
    <property type="evidence" value="ECO:0007669"/>
    <property type="project" value="UniProtKB-SubCell"/>
</dbReference>
<dbReference type="PANTHER" id="PTHR30193:SF37">
    <property type="entry name" value="INNER MEMBRANE ABC TRANSPORTER PERMEASE PROTEIN YCJO"/>
    <property type="match status" value="1"/>
</dbReference>
<organism evidence="9">
    <name type="scientific">bioreactor metagenome</name>
    <dbReference type="NCBI Taxonomy" id="1076179"/>
    <lineage>
        <taxon>unclassified sequences</taxon>
        <taxon>metagenomes</taxon>
        <taxon>ecological metagenomes</taxon>
    </lineage>
</organism>
<dbReference type="PROSITE" id="PS50928">
    <property type="entry name" value="ABC_TM1"/>
    <property type="match status" value="1"/>
</dbReference>
<sequence>MVIFLAGYRKISPSLYDAVALDGGNGWHKFCCVALPSLTNEIMVVSVYLFINSLKTFDLVYVMTKGGPGYATNVLSLYVFKNAFQYNRNGYAAALAVTLMLIIFTITLVVTQVRKRYEQNS</sequence>